<evidence type="ECO:0000313" key="2">
    <source>
        <dbReference type="Proteomes" id="UP001186974"/>
    </source>
</evidence>
<protein>
    <submittedName>
        <fullName evidence="1">Uncharacterized protein</fullName>
    </submittedName>
</protein>
<sequence length="210" mass="22524">MDGKGATNAGRAGEVPIWIPALKVGAACGVGGFVIGGTAGIIRTSTPGLFAAASGIQCLALGTSFWAIRASVLHAWDVGNITQRDRVYASTIAGGLSGGTVAALTRGRANIVPGIIMFSIFGYLGQQAYNYVDEKPAPQEPKENIFKRFADLKWTPVRSLSDAEYEDMLQEKLLKVNAEIALIDDRIEVLRKETQQKPVPAPSQIEHEKR</sequence>
<gene>
    <name evidence="1" type="ORF">LTS18_009324</name>
</gene>
<dbReference type="Proteomes" id="UP001186974">
    <property type="component" value="Unassembled WGS sequence"/>
</dbReference>
<accession>A0ACC3DMP1</accession>
<organism evidence="1 2">
    <name type="scientific">Coniosporium uncinatum</name>
    <dbReference type="NCBI Taxonomy" id="93489"/>
    <lineage>
        <taxon>Eukaryota</taxon>
        <taxon>Fungi</taxon>
        <taxon>Dikarya</taxon>
        <taxon>Ascomycota</taxon>
        <taxon>Pezizomycotina</taxon>
        <taxon>Dothideomycetes</taxon>
        <taxon>Dothideomycetes incertae sedis</taxon>
        <taxon>Coniosporium</taxon>
    </lineage>
</organism>
<keyword evidence="2" id="KW-1185">Reference proteome</keyword>
<comment type="caution">
    <text evidence="1">The sequence shown here is derived from an EMBL/GenBank/DDBJ whole genome shotgun (WGS) entry which is preliminary data.</text>
</comment>
<name>A0ACC3DMP1_9PEZI</name>
<dbReference type="EMBL" id="JAWDJW010002508">
    <property type="protein sequence ID" value="KAK3077783.1"/>
    <property type="molecule type" value="Genomic_DNA"/>
</dbReference>
<reference evidence="1" key="1">
    <citation type="submission" date="2024-09" db="EMBL/GenBank/DDBJ databases">
        <title>Black Yeasts Isolated from many extreme environments.</title>
        <authorList>
            <person name="Coleine C."/>
            <person name="Stajich J.E."/>
            <person name="Selbmann L."/>
        </authorList>
    </citation>
    <scope>NUCLEOTIDE SEQUENCE</scope>
    <source>
        <strain evidence="1">CCFEE 5737</strain>
    </source>
</reference>
<proteinExistence type="predicted"/>
<evidence type="ECO:0000313" key="1">
    <source>
        <dbReference type="EMBL" id="KAK3077783.1"/>
    </source>
</evidence>